<evidence type="ECO:0000313" key="2">
    <source>
        <dbReference type="Proteomes" id="UP000000311"/>
    </source>
</evidence>
<gene>
    <name evidence="1" type="ORF">EAG_07811</name>
</gene>
<organism evidence="2">
    <name type="scientific">Camponotus floridanus</name>
    <name type="common">Florida carpenter ant</name>
    <dbReference type="NCBI Taxonomy" id="104421"/>
    <lineage>
        <taxon>Eukaryota</taxon>
        <taxon>Metazoa</taxon>
        <taxon>Ecdysozoa</taxon>
        <taxon>Arthropoda</taxon>
        <taxon>Hexapoda</taxon>
        <taxon>Insecta</taxon>
        <taxon>Pterygota</taxon>
        <taxon>Neoptera</taxon>
        <taxon>Endopterygota</taxon>
        <taxon>Hymenoptera</taxon>
        <taxon>Apocrita</taxon>
        <taxon>Aculeata</taxon>
        <taxon>Formicoidea</taxon>
        <taxon>Formicidae</taxon>
        <taxon>Formicinae</taxon>
        <taxon>Camponotus</taxon>
    </lineage>
</organism>
<name>E2AC50_CAMFO</name>
<protein>
    <submittedName>
        <fullName evidence="1">Uncharacterized protein</fullName>
    </submittedName>
</protein>
<accession>E2AC50</accession>
<evidence type="ECO:0000313" key="1">
    <source>
        <dbReference type="EMBL" id="EFN68989.1"/>
    </source>
</evidence>
<dbReference type="InParanoid" id="E2AC50"/>
<dbReference type="AlphaFoldDB" id="E2AC50"/>
<keyword evidence="2" id="KW-1185">Reference proteome</keyword>
<sequence>MNREEPWNVGKTDSVDHRSVDIPRIQLVNAISTTFGMGRTTHDLIDDRAWALDERAFDERNTLNSRSRFGDVHGRAISPTRAPTMAKDSESHVRLAHVHRETISCRTLEFADTFCTTWAVSL</sequence>
<dbReference type="EMBL" id="GL438407">
    <property type="protein sequence ID" value="EFN68989.1"/>
    <property type="molecule type" value="Genomic_DNA"/>
</dbReference>
<dbReference type="Proteomes" id="UP000000311">
    <property type="component" value="Unassembled WGS sequence"/>
</dbReference>
<proteinExistence type="predicted"/>
<reference evidence="1 2" key="1">
    <citation type="journal article" date="2010" name="Science">
        <title>Genomic comparison of the ants Camponotus floridanus and Harpegnathos saltator.</title>
        <authorList>
            <person name="Bonasio R."/>
            <person name="Zhang G."/>
            <person name="Ye C."/>
            <person name="Mutti N.S."/>
            <person name="Fang X."/>
            <person name="Qin N."/>
            <person name="Donahue G."/>
            <person name="Yang P."/>
            <person name="Li Q."/>
            <person name="Li C."/>
            <person name="Zhang P."/>
            <person name="Huang Z."/>
            <person name="Berger S.L."/>
            <person name="Reinberg D."/>
            <person name="Wang J."/>
            <person name="Liebig J."/>
        </authorList>
    </citation>
    <scope>NUCLEOTIDE SEQUENCE [LARGE SCALE GENOMIC DNA]</scope>
    <source>
        <strain evidence="2">C129</strain>
    </source>
</reference>